<organism evidence="1 2">
    <name type="scientific">Limosilactobacillus fastidiosus</name>
    <dbReference type="NCBI Taxonomy" id="2759855"/>
    <lineage>
        <taxon>Bacteria</taxon>
        <taxon>Bacillati</taxon>
        <taxon>Bacillota</taxon>
        <taxon>Bacilli</taxon>
        <taxon>Lactobacillales</taxon>
        <taxon>Lactobacillaceae</taxon>
        <taxon>Limosilactobacillus</taxon>
    </lineage>
</organism>
<dbReference type="NCBIfam" id="TIGR02548">
    <property type="entry name" value="casB_cse2"/>
    <property type="match status" value="1"/>
</dbReference>
<dbReference type="InterPro" id="IPR013382">
    <property type="entry name" value="CRISPR-assoc_prot_Cse2"/>
</dbReference>
<sequence>MESRIKQVTARVIHQIWTDRQPNKAVLAALRNSRNMMNKNASVVWPLMLSNLTEEELSHNGQPTYAENAIFAALRCFAIYQQANDHLTYEPDGENQQGQQLFKVLSTLRADESIKKALDRRVQTILGNGNSSSVIYAIYHLVSILKANVGSELIDFAQLAQDLYYFQLSADSSRQVCLKWGQQYYWNSKKTTEK</sequence>
<evidence type="ECO:0000313" key="1">
    <source>
        <dbReference type="EMBL" id="MBB1062861.1"/>
    </source>
</evidence>
<reference evidence="1 2" key="1">
    <citation type="submission" date="2020-07" db="EMBL/GenBank/DDBJ databases">
        <title>Description of Limosilactobacillus balticus sp. nov., Limosilactobacillus agrestis sp. nov., Limosilactobacillus albertensis sp. nov., Limosilactobacillus rudii sp. nov., Limosilactobacillus fastidiosus sp. nov., five novel Limosilactobacillus species isolated from the vertebrate gastrointestinal tract, and proposal of 6 subspecies of Limosilactobacillus reuteri adapted to the gastrointestinal tract of specific vertebrate hosts.</title>
        <authorList>
            <person name="Li F."/>
            <person name="Cheng C."/>
            <person name="Zheng J."/>
            <person name="Quevedo R.M."/>
            <person name="Li J."/>
            <person name="Roos S."/>
            <person name="Gaenzle M.G."/>
            <person name="Walter J."/>
        </authorList>
    </citation>
    <scope>NUCLEOTIDE SEQUENCE [LARGE SCALE GENOMIC DNA]</scope>
    <source>
        <strain evidence="1 2">WF-MO7-1</strain>
    </source>
</reference>
<proteinExistence type="predicted"/>
<dbReference type="InterPro" id="IPR038287">
    <property type="entry name" value="Cse2_sf"/>
</dbReference>
<dbReference type="EMBL" id="JACIUZ010000026">
    <property type="protein sequence ID" value="MBB1062861.1"/>
    <property type="molecule type" value="Genomic_DNA"/>
</dbReference>
<evidence type="ECO:0000313" key="2">
    <source>
        <dbReference type="Proteomes" id="UP000544052"/>
    </source>
</evidence>
<dbReference type="Gene3D" id="1.10.520.40">
    <property type="entry name" value="CRISPR-associated protein Cse2"/>
    <property type="match status" value="1"/>
</dbReference>
<keyword evidence="2" id="KW-1185">Reference proteome</keyword>
<comment type="caution">
    <text evidence="1">The sequence shown here is derived from an EMBL/GenBank/DDBJ whole genome shotgun (WGS) entry which is preliminary data.</text>
</comment>
<dbReference type="RefSeq" id="WP_182582835.1">
    <property type="nucleotide sequence ID" value="NZ_JACIUZ010000026.1"/>
</dbReference>
<dbReference type="CDD" id="cd09731">
    <property type="entry name" value="Cse2_I-E"/>
    <property type="match status" value="1"/>
</dbReference>
<dbReference type="Pfam" id="PF09485">
    <property type="entry name" value="CRISPR_Cse2"/>
    <property type="match status" value="1"/>
</dbReference>
<accession>A0ABR6E6N9</accession>
<name>A0ABR6E6N9_9LACO</name>
<gene>
    <name evidence="1" type="ORF">H5R64_03445</name>
</gene>
<protein>
    <submittedName>
        <fullName evidence="1">Type I-E CRISPR-associated protein Cse2/CasB</fullName>
    </submittedName>
</protein>
<dbReference type="Proteomes" id="UP000544052">
    <property type="component" value="Unassembled WGS sequence"/>
</dbReference>